<dbReference type="UniPathway" id="UPA00219"/>
<feature type="domain" description="Glycosyl transferase family 28 C-terminal" evidence="12">
    <location>
        <begin position="186"/>
        <end position="341"/>
    </location>
</feature>
<sequence>MTRTIALAAGGTGGHMFPAQALAEEMKRRGWSVLLLTDARGIRFADGFPADAIVQLSAANPNVRGPAAKLSMAKAMAAGFRQASAALRRHDPALVVGFGGYPSAPAMLAAKLQRRRHGVHEQNAVLGRVNRRIAPGADFVAHAFPRLDRLGQVKGEVVQTGNPIRDGVRAARKPFDPPGADGTINVLVFGGSQGASLFSRVLPEALATLPETVRRRLHVTQQARDEEKDRVAEVYANAEIEATLAPFFADLPARMADSHLVVARSGASSVTELAVLGRPSLLIPLGIAMDDHQRANAEVLEAAGAADVLLEAGFTVDAASASLEGLLGEEGRLARMADAATGRMPDDAAGRLADLCERLLEAPLPKT</sequence>
<evidence type="ECO:0000256" key="3">
    <source>
        <dbReference type="ARBA" id="ARBA00022676"/>
    </source>
</evidence>
<dbReference type="Pfam" id="PF04101">
    <property type="entry name" value="Glyco_tran_28_C"/>
    <property type="match status" value="1"/>
</dbReference>
<dbReference type="InterPro" id="IPR004276">
    <property type="entry name" value="GlycoTrans_28_N"/>
</dbReference>
<comment type="caution">
    <text evidence="13">The sequence shown here is derived from an EMBL/GenBank/DDBJ whole genome shotgun (WGS) entry which is preliminary data.</text>
</comment>
<accession>A0A840I6X6</accession>
<comment type="subcellular location">
    <subcellularLocation>
        <location evidence="10">Cell membrane</location>
        <topology evidence="10">Peripheral membrane protein</topology>
        <orientation evidence="10">Cytoplasmic side</orientation>
    </subcellularLocation>
</comment>
<comment type="pathway">
    <text evidence="10">Cell wall biogenesis; peptidoglycan biosynthesis.</text>
</comment>
<dbReference type="GO" id="GO:0005975">
    <property type="term" value="P:carbohydrate metabolic process"/>
    <property type="evidence" value="ECO:0007669"/>
    <property type="project" value="InterPro"/>
</dbReference>
<evidence type="ECO:0000256" key="9">
    <source>
        <dbReference type="ARBA" id="ARBA00023316"/>
    </source>
</evidence>
<feature type="domain" description="Glycosyltransferase family 28 N-terminal" evidence="11">
    <location>
        <begin position="5"/>
        <end position="135"/>
    </location>
</feature>
<comment type="caution">
    <text evidence="10">Lacks conserved residue(s) required for the propagation of feature annotation.</text>
</comment>
<dbReference type="RefSeq" id="WP_183818892.1">
    <property type="nucleotide sequence ID" value="NZ_JACHOB010000005.1"/>
</dbReference>
<dbReference type="GO" id="GO:0050511">
    <property type="term" value="F:undecaprenyldiphospho-muramoylpentapeptide beta-N-acetylglucosaminyltransferase activity"/>
    <property type="evidence" value="ECO:0007669"/>
    <property type="project" value="UniProtKB-UniRule"/>
</dbReference>
<keyword evidence="1 10" id="KW-1003">Cell membrane</keyword>
<dbReference type="SUPFAM" id="SSF53756">
    <property type="entry name" value="UDP-Glycosyltransferase/glycogen phosphorylase"/>
    <property type="match status" value="1"/>
</dbReference>
<dbReference type="Proteomes" id="UP000563524">
    <property type="component" value="Unassembled WGS sequence"/>
</dbReference>
<dbReference type="GO" id="GO:0051301">
    <property type="term" value="P:cell division"/>
    <property type="evidence" value="ECO:0007669"/>
    <property type="project" value="UniProtKB-KW"/>
</dbReference>
<name>A0A840I6X6_9PROT</name>
<evidence type="ECO:0000256" key="2">
    <source>
        <dbReference type="ARBA" id="ARBA00022618"/>
    </source>
</evidence>
<feature type="binding site" evidence="10">
    <location>
        <position position="192"/>
    </location>
    <ligand>
        <name>UDP-N-acetyl-alpha-D-glucosamine</name>
        <dbReference type="ChEBI" id="CHEBI:57705"/>
    </ligand>
</feature>
<evidence type="ECO:0000256" key="10">
    <source>
        <dbReference type="HAMAP-Rule" id="MF_00033"/>
    </source>
</evidence>
<dbReference type="GO" id="GO:0071555">
    <property type="term" value="P:cell wall organization"/>
    <property type="evidence" value="ECO:0007669"/>
    <property type="project" value="UniProtKB-KW"/>
</dbReference>
<reference evidence="13 14" key="1">
    <citation type="submission" date="2020-08" db="EMBL/GenBank/DDBJ databases">
        <title>Genomic Encyclopedia of Type Strains, Phase IV (KMG-IV): sequencing the most valuable type-strain genomes for metagenomic binning, comparative biology and taxonomic classification.</title>
        <authorList>
            <person name="Goeker M."/>
        </authorList>
    </citation>
    <scope>NUCLEOTIDE SEQUENCE [LARGE SCALE GENOMIC DNA]</scope>
    <source>
        <strain evidence="13 14">DSM 102850</strain>
    </source>
</reference>
<dbReference type="HAMAP" id="MF_00033">
    <property type="entry name" value="MurG"/>
    <property type="match status" value="1"/>
</dbReference>
<feature type="binding site" evidence="10">
    <location>
        <position position="293"/>
    </location>
    <ligand>
        <name>UDP-N-acetyl-alpha-D-glucosamine</name>
        <dbReference type="ChEBI" id="CHEBI:57705"/>
    </ligand>
</feature>
<dbReference type="InterPro" id="IPR007235">
    <property type="entry name" value="Glyco_trans_28_C"/>
</dbReference>
<evidence type="ECO:0000256" key="7">
    <source>
        <dbReference type="ARBA" id="ARBA00023136"/>
    </source>
</evidence>
<keyword evidence="7 10" id="KW-0472">Membrane</keyword>
<evidence type="ECO:0000259" key="12">
    <source>
        <dbReference type="Pfam" id="PF04101"/>
    </source>
</evidence>
<comment type="catalytic activity">
    <reaction evidence="10">
        <text>di-trans,octa-cis-undecaprenyl diphospho-N-acetyl-alpha-D-muramoyl-L-alanyl-D-glutamyl-meso-2,6-diaminopimeloyl-D-alanyl-D-alanine + UDP-N-acetyl-alpha-D-glucosamine = di-trans,octa-cis-undecaprenyl diphospho-[N-acetyl-alpha-D-glucosaminyl-(1-&gt;4)]-N-acetyl-alpha-D-muramoyl-L-alanyl-D-glutamyl-meso-2,6-diaminopimeloyl-D-alanyl-D-alanine + UDP + H(+)</text>
        <dbReference type="Rhea" id="RHEA:31227"/>
        <dbReference type="ChEBI" id="CHEBI:15378"/>
        <dbReference type="ChEBI" id="CHEBI:57705"/>
        <dbReference type="ChEBI" id="CHEBI:58223"/>
        <dbReference type="ChEBI" id="CHEBI:61387"/>
        <dbReference type="ChEBI" id="CHEBI:61388"/>
        <dbReference type="EC" id="2.4.1.227"/>
    </reaction>
</comment>
<keyword evidence="5 10" id="KW-0133">Cell shape</keyword>
<keyword evidence="3 10" id="KW-0328">Glycosyltransferase</keyword>
<keyword evidence="2 10" id="KW-0132">Cell division</keyword>
<dbReference type="GO" id="GO:0005886">
    <property type="term" value="C:plasma membrane"/>
    <property type="evidence" value="ECO:0007669"/>
    <property type="project" value="UniProtKB-SubCell"/>
</dbReference>
<comment type="function">
    <text evidence="10">Cell wall formation. Catalyzes the transfer of a GlcNAc subunit on undecaprenyl-pyrophosphoryl-MurNAc-pentapeptide (lipid intermediate I) to form undecaprenyl-pyrophosphoryl-MurNAc-(pentapeptide)GlcNAc (lipid intermediate II).</text>
</comment>
<dbReference type="EMBL" id="JACHOB010000005">
    <property type="protein sequence ID" value="MBB4659868.1"/>
    <property type="molecule type" value="Genomic_DNA"/>
</dbReference>
<evidence type="ECO:0000259" key="11">
    <source>
        <dbReference type="Pfam" id="PF03033"/>
    </source>
</evidence>
<evidence type="ECO:0000313" key="13">
    <source>
        <dbReference type="EMBL" id="MBB4659868.1"/>
    </source>
</evidence>
<evidence type="ECO:0000256" key="5">
    <source>
        <dbReference type="ARBA" id="ARBA00022960"/>
    </source>
</evidence>
<keyword evidence="6 10" id="KW-0573">Peptidoglycan synthesis</keyword>
<evidence type="ECO:0000256" key="8">
    <source>
        <dbReference type="ARBA" id="ARBA00023306"/>
    </source>
</evidence>
<dbReference type="PANTHER" id="PTHR21015">
    <property type="entry name" value="UDP-N-ACETYLGLUCOSAMINE--N-ACETYLMURAMYL-(PENTAPEPTIDE) PYROPHOSPHORYL-UNDECAPRENOL N-ACETYLGLUCOSAMINE TRANSFERASE 1"/>
    <property type="match status" value="1"/>
</dbReference>
<keyword evidence="8 10" id="KW-0131">Cell cycle</keyword>
<proteinExistence type="inferred from homology"/>
<feature type="binding site" evidence="10">
    <location>
        <position position="165"/>
    </location>
    <ligand>
        <name>UDP-N-acetyl-alpha-D-glucosamine</name>
        <dbReference type="ChEBI" id="CHEBI:57705"/>
    </ligand>
</feature>
<dbReference type="PANTHER" id="PTHR21015:SF22">
    <property type="entry name" value="GLYCOSYLTRANSFERASE"/>
    <property type="match status" value="1"/>
</dbReference>
<dbReference type="Gene3D" id="3.40.50.2000">
    <property type="entry name" value="Glycogen Phosphorylase B"/>
    <property type="match status" value="2"/>
</dbReference>
<evidence type="ECO:0000256" key="1">
    <source>
        <dbReference type="ARBA" id="ARBA00022475"/>
    </source>
</evidence>
<feature type="binding site" evidence="10">
    <location>
        <position position="123"/>
    </location>
    <ligand>
        <name>UDP-N-acetyl-alpha-D-glucosamine</name>
        <dbReference type="ChEBI" id="CHEBI:57705"/>
    </ligand>
</feature>
<evidence type="ECO:0000256" key="4">
    <source>
        <dbReference type="ARBA" id="ARBA00022679"/>
    </source>
</evidence>
<dbReference type="GO" id="GO:0008360">
    <property type="term" value="P:regulation of cell shape"/>
    <property type="evidence" value="ECO:0007669"/>
    <property type="project" value="UniProtKB-KW"/>
</dbReference>
<comment type="similarity">
    <text evidence="10">Belongs to the glycosyltransferase 28 family. MurG subfamily.</text>
</comment>
<dbReference type="EC" id="2.4.1.227" evidence="10"/>
<dbReference type="InterPro" id="IPR006009">
    <property type="entry name" value="GlcNAc_MurG"/>
</dbReference>
<dbReference type="AlphaFoldDB" id="A0A840I6X6"/>
<keyword evidence="9 10" id="KW-0961">Cell wall biogenesis/degradation</keyword>
<protein>
    <recommendedName>
        <fullName evidence="10">UDP-N-acetylglucosamine--N-acetylmuramyl-(pentapeptide) pyrophosphoryl-undecaprenol N-acetylglucosamine transferase</fullName>
        <ecNumber evidence="10">2.4.1.227</ecNumber>
    </recommendedName>
    <alternativeName>
        <fullName evidence="10">Undecaprenyl-PP-MurNAc-pentapeptide-UDPGlcNAc GlcNAc transferase</fullName>
    </alternativeName>
</protein>
<organism evidence="13 14">
    <name type="scientific">Parvularcula dongshanensis</name>
    <dbReference type="NCBI Taxonomy" id="1173995"/>
    <lineage>
        <taxon>Bacteria</taxon>
        <taxon>Pseudomonadati</taxon>
        <taxon>Pseudomonadota</taxon>
        <taxon>Alphaproteobacteria</taxon>
        <taxon>Parvularculales</taxon>
        <taxon>Parvularculaceae</taxon>
        <taxon>Parvularcula</taxon>
    </lineage>
</organism>
<gene>
    <name evidence="10" type="primary">murG</name>
    <name evidence="13" type="ORF">GGQ59_002409</name>
</gene>
<feature type="binding site" evidence="10">
    <location>
        <begin position="12"/>
        <end position="14"/>
    </location>
    <ligand>
        <name>UDP-N-acetyl-alpha-D-glucosamine</name>
        <dbReference type="ChEBI" id="CHEBI:57705"/>
    </ligand>
</feature>
<dbReference type="GO" id="GO:0009252">
    <property type="term" value="P:peptidoglycan biosynthetic process"/>
    <property type="evidence" value="ECO:0007669"/>
    <property type="project" value="UniProtKB-UniRule"/>
</dbReference>
<keyword evidence="4 10" id="KW-0808">Transferase</keyword>
<evidence type="ECO:0000256" key="6">
    <source>
        <dbReference type="ARBA" id="ARBA00022984"/>
    </source>
</evidence>
<evidence type="ECO:0000313" key="14">
    <source>
        <dbReference type="Proteomes" id="UP000563524"/>
    </source>
</evidence>
<dbReference type="Pfam" id="PF03033">
    <property type="entry name" value="Glyco_transf_28"/>
    <property type="match status" value="1"/>
</dbReference>
<dbReference type="CDD" id="cd03785">
    <property type="entry name" value="GT28_MurG"/>
    <property type="match status" value="1"/>
</dbReference>
<keyword evidence="14" id="KW-1185">Reference proteome</keyword>